<dbReference type="SUPFAM" id="SSF52283">
    <property type="entry name" value="Formate/glycerate dehydrogenase catalytic domain-like"/>
    <property type="match status" value="1"/>
</dbReference>
<dbReference type="Gene3D" id="3.40.50.720">
    <property type="entry name" value="NAD(P)-binding Rossmann-like Domain"/>
    <property type="match status" value="2"/>
</dbReference>
<gene>
    <name evidence="7" type="ORF">GCM10009727_71480</name>
</gene>
<protein>
    <submittedName>
        <fullName evidence="7">2-hydroxyacid dehydrogenase</fullName>
    </submittedName>
</protein>
<evidence type="ECO:0000313" key="7">
    <source>
        <dbReference type="EMBL" id="GAA2159548.1"/>
    </source>
</evidence>
<keyword evidence="2 4" id="KW-0560">Oxidoreductase</keyword>
<dbReference type="SUPFAM" id="SSF51735">
    <property type="entry name" value="NAD(P)-binding Rossmann-fold domains"/>
    <property type="match status" value="1"/>
</dbReference>
<feature type="domain" description="D-isomer specific 2-hydroxyacid dehydrogenase NAD-binding" evidence="6">
    <location>
        <begin position="138"/>
        <end position="311"/>
    </location>
</feature>
<dbReference type="Pfam" id="PF02826">
    <property type="entry name" value="2-Hacid_dh_C"/>
    <property type="match status" value="1"/>
</dbReference>
<dbReference type="EMBL" id="BAAAMR010000086">
    <property type="protein sequence ID" value="GAA2159548.1"/>
    <property type="molecule type" value="Genomic_DNA"/>
</dbReference>
<dbReference type="PANTHER" id="PTHR10996:SF178">
    <property type="entry name" value="2-HYDROXYACID DEHYDROGENASE YGL185C-RELATED"/>
    <property type="match status" value="1"/>
</dbReference>
<dbReference type="InterPro" id="IPR029752">
    <property type="entry name" value="D-isomer_DH_CS1"/>
</dbReference>
<comment type="similarity">
    <text evidence="1 4">Belongs to the D-isomer specific 2-hydroxyacid dehydrogenase family.</text>
</comment>
<dbReference type="Proteomes" id="UP001501020">
    <property type="component" value="Unassembled WGS sequence"/>
</dbReference>
<keyword evidence="3" id="KW-0520">NAD</keyword>
<accession>A0ABN3ABZ9</accession>
<keyword evidence="8" id="KW-1185">Reference proteome</keyword>
<proteinExistence type="inferred from homology"/>
<comment type="caution">
    <text evidence="7">The sequence shown here is derived from an EMBL/GenBank/DDBJ whole genome shotgun (WGS) entry which is preliminary data.</text>
</comment>
<name>A0ABN3ABZ9_9ACTN</name>
<evidence type="ECO:0000256" key="1">
    <source>
        <dbReference type="ARBA" id="ARBA00005854"/>
    </source>
</evidence>
<dbReference type="PROSITE" id="PS00065">
    <property type="entry name" value="D_2_HYDROXYACID_DH_1"/>
    <property type="match status" value="1"/>
</dbReference>
<dbReference type="CDD" id="cd12175">
    <property type="entry name" value="2-Hacid_dh_11"/>
    <property type="match status" value="1"/>
</dbReference>
<evidence type="ECO:0000256" key="3">
    <source>
        <dbReference type="ARBA" id="ARBA00023027"/>
    </source>
</evidence>
<dbReference type="Pfam" id="PF00389">
    <property type="entry name" value="2-Hacid_dh"/>
    <property type="match status" value="1"/>
</dbReference>
<evidence type="ECO:0000256" key="2">
    <source>
        <dbReference type="ARBA" id="ARBA00023002"/>
    </source>
</evidence>
<dbReference type="InterPro" id="IPR006140">
    <property type="entry name" value="D-isomer_DH_NAD-bd"/>
</dbReference>
<dbReference type="InterPro" id="IPR036291">
    <property type="entry name" value="NAD(P)-bd_dom_sf"/>
</dbReference>
<dbReference type="InterPro" id="IPR050223">
    <property type="entry name" value="D-isomer_2-hydroxyacid_DH"/>
</dbReference>
<evidence type="ECO:0000259" key="5">
    <source>
        <dbReference type="Pfam" id="PF00389"/>
    </source>
</evidence>
<evidence type="ECO:0000256" key="4">
    <source>
        <dbReference type="RuleBase" id="RU003719"/>
    </source>
</evidence>
<reference evidence="7 8" key="1">
    <citation type="journal article" date="2019" name="Int. J. Syst. Evol. Microbiol.">
        <title>The Global Catalogue of Microorganisms (GCM) 10K type strain sequencing project: providing services to taxonomists for standard genome sequencing and annotation.</title>
        <authorList>
            <consortium name="The Broad Institute Genomics Platform"/>
            <consortium name="The Broad Institute Genome Sequencing Center for Infectious Disease"/>
            <person name="Wu L."/>
            <person name="Ma J."/>
        </authorList>
    </citation>
    <scope>NUCLEOTIDE SEQUENCE [LARGE SCALE GENOMIC DNA]</scope>
    <source>
        <strain evidence="7 8">JCM 13850</strain>
    </source>
</reference>
<dbReference type="InterPro" id="IPR006139">
    <property type="entry name" value="D-isomer_2_OHA_DH_cat_dom"/>
</dbReference>
<evidence type="ECO:0000259" key="6">
    <source>
        <dbReference type="Pfam" id="PF02826"/>
    </source>
</evidence>
<feature type="domain" description="D-isomer specific 2-hydroxyacid dehydrogenase catalytic" evidence="5">
    <location>
        <begin position="50"/>
        <end position="343"/>
    </location>
</feature>
<sequence>MSIGKIADSGEPRSDARLTGRFEMTAPWRILSLPPLGEDLVRGLFGSFGDAVEVTFPQTRDRDGLLAALPEAELVIGDFSAQLRLDTEAVAAAPHLAFVQMPAVGTDSIDGAALAEAGVPLANTAGANARGVAEWAVGAAFALCRHLVWGDRHVRAGEWPQAELLARGTREIHAQRVGVVGFGAIGAEAARLFQVLGCEVSYWTRHPRTSASATYRELDDLLATSDILVLALPLTDETRGLIGPERLALLPDKALLVNVARGGIAPDDAVLAALESGRLAGAALDVFDEEPPRADHPLRAHENVLLSPHAAGGTTQSQRNIVTMLLDNVTRAVQGHAVQNVVNGVDPQVRRR</sequence>
<organism evidence="7 8">
    <name type="scientific">Actinomadura napierensis</name>
    <dbReference type="NCBI Taxonomy" id="267854"/>
    <lineage>
        <taxon>Bacteria</taxon>
        <taxon>Bacillati</taxon>
        <taxon>Actinomycetota</taxon>
        <taxon>Actinomycetes</taxon>
        <taxon>Streptosporangiales</taxon>
        <taxon>Thermomonosporaceae</taxon>
        <taxon>Actinomadura</taxon>
    </lineage>
</organism>
<dbReference type="PANTHER" id="PTHR10996">
    <property type="entry name" value="2-HYDROXYACID DEHYDROGENASE-RELATED"/>
    <property type="match status" value="1"/>
</dbReference>
<evidence type="ECO:0000313" key="8">
    <source>
        <dbReference type="Proteomes" id="UP001501020"/>
    </source>
</evidence>